<dbReference type="Gene3D" id="2.150.10.10">
    <property type="entry name" value="Serralysin-like metalloprotease, C-terminal"/>
    <property type="match status" value="2"/>
</dbReference>
<dbReference type="Pfam" id="PF05658">
    <property type="entry name" value="YadA_head"/>
    <property type="match status" value="3"/>
</dbReference>
<organism evidence="4">
    <name type="scientific">Candidatus Kentrum sp. FW</name>
    <dbReference type="NCBI Taxonomy" id="2126338"/>
    <lineage>
        <taxon>Bacteria</taxon>
        <taxon>Pseudomonadati</taxon>
        <taxon>Pseudomonadota</taxon>
        <taxon>Gammaproteobacteria</taxon>
        <taxon>Candidatus Kentrum</taxon>
    </lineage>
</organism>
<dbReference type="InterPro" id="IPR008640">
    <property type="entry name" value="Adhesin_Head_dom"/>
</dbReference>
<feature type="signal peptide" evidence="1">
    <location>
        <begin position="1"/>
        <end position="27"/>
    </location>
</feature>
<evidence type="ECO:0000259" key="3">
    <source>
        <dbReference type="Pfam" id="PF09458"/>
    </source>
</evidence>
<dbReference type="InterPro" id="IPR019019">
    <property type="entry name" value="H-type_lectin_domain"/>
</dbReference>
<gene>
    <name evidence="4" type="ORF">BECKFW1821C_GA0114237_103251</name>
</gene>
<dbReference type="AlphaFoldDB" id="A0A450TU24"/>
<dbReference type="EMBL" id="CAADFE010000032">
    <property type="protein sequence ID" value="VFJ72237.1"/>
    <property type="molecule type" value="Genomic_DNA"/>
</dbReference>
<dbReference type="GO" id="GO:0030246">
    <property type="term" value="F:carbohydrate binding"/>
    <property type="evidence" value="ECO:0007669"/>
    <property type="project" value="InterPro"/>
</dbReference>
<proteinExistence type="predicted"/>
<protein>
    <submittedName>
        <fullName evidence="4">Head domain of trimeric autotransporter adhesin</fullName>
    </submittedName>
</protein>
<dbReference type="SUPFAM" id="SSF141086">
    <property type="entry name" value="Agglutinin HPA-like"/>
    <property type="match status" value="1"/>
</dbReference>
<dbReference type="GO" id="GO:0007155">
    <property type="term" value="P:cell adhesion"/>
    <property type="evidence" value="ECO:0007669"/>
    <property type="project" value="InterPro"/>
</dbReference>
<dbReference type="Pfam" id="PF09458">
    <property type="entry name" value="H_lectin"/>
    <property type="match status" value="1"/>
</dbReference>
<evidence type="ECO:0000313" key="4">
    <source>
        <dbReference type="EMBL" id="VFJ72237.1"/>
    </source>
</evidence>
<feature type="domain" description="Trimeric autotransporter adhesin YadA-like head" evidence="2">
    <location>
        <begin position="58"/>
        <end position="84"/>
    </location>
</feature>
<dbReference type="InterPro" id="IPR011049">
    <property type="entry name" value="Serralysin-like_metalloprot_C"/>
</dbReference>
<reference evidence="4" key="1">
    <citation type="submission" date="2019-02" db="EMBL/GenBank/DDBJ databases">
        <authorList>
            <person name="Gruber-Vodicka R. H."/>
            <person name="Seah K. B. B."/>
        </authorList>
    </citation>
    <scope>NUCLEOTIDE SEQUENCE</scope>
    <source>
        <strain evidence="4">BECK_BZ131</strain>
    </source>
</reference>
<evidence type="ECO:0000256" key="1">
    <source>
        <dbReference type="SAM" id="SignalP"/>
    </source>
</evidence>
<feature type="domain" description="Trimeric autotransporter adhesin YadA-like head" evidence="2">
    <location>
        <begin position="142"/>
        <end position="165"/>
    </location>
</feature>
<evidence type="ECO:0000259" key="2">
    <source>
        <dbReference type="Pfam" id="PF05658"/>
    </source>
</evidence>
<dbReference type="GO" id="GO:0019867">
    <property type="term" value="C:outer membrane"/>
    <property type="evidence" value="ECO:0007669"/>
    <property type="project" value="InterPro"/>
</dbReference>
<dbReference type="CDD" id="cd12820">
    <property type="entry name" value="LbR_YadA-like"/>
    <property type="match status" value="1"/>
</dbReference>
<feature type="chain" id="PRO_5019230320" evidence="1">
    <location>
        <begin position="28"/>
        <end position="343"/>
    </location>
</feature>
<sequence length="343" mass="35360">MTIMKSHVSKLSAAIASICLLSGPTWATVTDTEGLNIGDSNTLDFDENSVAIGDHVTATGLGSAAFGDYTIASGENSAAFGYKSEATGNLSVAFNETSKATGSGSAAFNAATEASGMNSAAFGYDSTASGMGSVAFGYDTIASGTYSAAFGYGTTASGKYGISFGEYAQAQAYASMAIGRYNVVSGDTTHWKGEEPLFVIGNGTDAANPNNALTVLKDGRMGINTASPQVELDVRGSVALGYDANDTVQFGGVGTPFNAMQVGQSDIGTSTTQTKQVTITFPNAFNSAPVVMGNIVKDNTSMSSFSVTIQGVTNTEFVATIRRIGNSSSWTYPLKLNWQAYEL</sequence>
<dbReference type="Gene3D" id="2.60.40.2080">
    <property type="match status" value="1"/>
</dbReference>
<dbReference type="SUPFAM" id="SSF101967">
    <property type="entry name" value="Adhesin YadA, collagen-binding domain"/>
    <property type="match status" value="2"/>
</dbReference>
<feature type="domain" description="Trimeric autotransporter adhesin YadA-like head" evidence="2">
    <location>
        <begin position="114"/>
        <end position="139"/>
    </location>
</feature>
<name>A0A450TU24_9GAMM</name>
<keyword evidence="1" id="KW-0732">Signal</keyword>
<dbReference type="InterPro" id="IPR037221">
    <property type="entry name" value="H-type_lectin_dom_sf"/>
</dbReference>
<feature type="domain" description="H-type lectin" evidence="3">
    <location>
        <begin position="277"/>
        <end position="340"/>
    </location>
</feature>
<accession>A0A450TU24</accession>